<accession>A0AAV4FQC7</accession>
<organism evidence="2 3">
    <name type="scientific">Elysia marginata</name>
    <dbReference type="NCBI Taxonomy" id="1093978"/>
    <lineage>
        <taxon>Eukaryota</taxon>
        <taxon>Metazoa</taxon>
        <taxon>Spiralia</taxon>
        <taxon>Lophotrochozoa</taxon>
        <taxon>Mollusca</taxon>
        <taxon>Gastropoda</taxon>
        <taxon>Heterobranchia</taxon>
        <taxon>Euthyneura</taxon>
        <taxon>Panpulmonata</taxon>
        <taxon>Sacoglossa</taxon>
        <taxon>Placobranchoidea</taxon>
        <taxon>Plakobranchidae</taxon>
        <taxon>Elysia</taxon>
    </lineage>
</organism>
<comment type="caution">
    <text evidence="2">The sequence shown here is derived from an EMBL/GenBank/DDBJ whole genome shotgun (WGS) entry which is preliminary data.</text>
</comment>
<dbReference type="EMBL" id="BMAT01000887">
    <property type="protein sequence ID" value="GFR75211.1"/>
    <property type="molecule type" value="Genomic_DNA"/>
</dbReference>
<protein>
    <submittedName>
        <fullName evidence="2">Uncharacterized protein</fullName>
    </submittedName>
</protein>
<keyword evidence="3" id="KW-1185">Reference proteome</keyword>
<evidence type="ECO:0000313" key="2">
    <source>
        <dbReference type="EMBL" id="GFR75211.1"/>
    </source>
</evidence>
<feature type="region of interest" description="Disordered" evidence="1">
    <location>
        <begin position="83"/>
        <end position="104"/>
    </location>
</feature>
<sequence>MVDLLPVAYRYCARSSVMVFQGDETTFELLGMRLERKSSFLLANFLFEVNYLRARTIILCSVLIPNTQSPALRPSGKTLAQRSGGAWFGSRPSQTKDFKISISS</sequence>
<name>A0AAV4FQC7_9GAST</name>
<reference evidence="2 3" key="1">
    <citation type="journal article" date="2021" name="Elife">
        <title>Chloroplast acquisition without the gene transfer in kleptoplastic sea slugs, Plakobranchus ocellatus.</title>
        <authorList>
            <person name="Maeda T."/>
            <person name="Takahashi S."/>
            <person name="Yoshida T."/>
            <person name="Shimamura S."/>
            <person name="Takaki Y."/>
            <person name="Nagai Y."/>
            <person name="Toyoda A."/>
            <person name="Suzuki Y."/>
            <person name="Arimoto A."/>
            <person name="Ishii H."/>
            <person name="Satoh N."/>
            <person name="Nishiyama T."/>
            <person name="Hasebe M."/>
            <person name="Maruyama T."/>
            <person name="Minagawa J."/>
            <person name="Obokata J."/>
            <person name="Shigenobu S."/>
        </authorList>
    </citation>
    <scope>NUCLEOTIDE SEQUENCE [LARGE SCALE GENOMIC DNA]</scope>
</reference>
<feature type="compositionally biased region" description="Basic and acidic residues" evidence="1">
    <location>
        <begin position="94"/>
        <end position="104"/>
    </location>
</feature>
<proteinExistence type="predicted"/>
<dbReference type="AlphaFoldDB" id="A0AAV4FQC7"/>
<evidence type="ECO:0000313" key="3">
    <source>
        <dbReference type="Proteomes" id="UP000762676"/>
    </source>
</evidence>
<dbReference type="Proteomes" id="UP000762676">
    <property type="component" value="Unassembled WGS sequence"/>
</dbReference>
<gene>
    <name evidence="2" type="ORF">ElyMa_000449500</name>
</gene>
<evidence type="ECO:0000256" key="1">
    <source>
        <dbReference type="SAM" id="MobiDB-lite"/>
    </source>
</evidence>